<proteinExistence type="predicted"/>
<keyword evidence="2" id="KW-1185">Reference proteome</keyword>
<protein>
    <recommendedName>
        <fullName evidence="3">Lasso peptide biosynthesis PqqD family chaperone</fullName>
    </recommendedName>
</protein>
<gene>
    <name evidence="1" type="ORF">GCM10009601_50260</name>
</gene>
<evidence type="ECO:0000313" key="2">
    <source>
        <dbReference type="Proteomes" id="UP001500973"/>
    </source>
</evidence>
<dbReference type="NCBIfam" id="NF033530">
    <property type="entry name" value="lasso_PqqD_Strm"/>
    <property type="match status" value="1"/>
</dbReference>
<evidence type="ECO:0008006" key="3">
    <source>
        <dbReference type="Google" id="ProtNLM"/>
    </source>
</evidence>
<dbReference type="Pfam" id="PF05402">
    <property type="entry name" value="PqqD"/>
    <property type="match status" value="1"/>
</dbReference>
<dbReference type="Proteomes" id="UP001500973">
    <property type="component" value="Unassembled WGS sequence"/>
</dbReference>
<accession>A0ABN1Z5X2</accession>
<dbReference type="InterPro" id="IPR008792">
    <property type="entry name" value="PQQD"/>
</dbReference>
<reference evidence="1 2" key="1">
    <citation type="journal article" date="2019" name="Int. J. Syst. Evol. Microbiol.">
        <title>The Global Catalogue of Microorganisms (GCM) 10K type strain sequencing project: providing services to taxonomists for standard genome sequencing and annotation.</title>
        <authorList>
            <consortium name="The Broad Institute Genomics Platform"/>
            <consortium name="The Broad Institute Genome Sequencing Center for Infectious Disease"/>
            <person name="Wu L."/>
            <person name="Ma J."/>
        </authorList>
    </citation>
    <scope>NUCLEOTIDE SEQUENCE [LARGE SCALE GENOMIC DNA]</scope>
    <source>
        <strain evidence="1 2">JCM 11756</strain>
    </source>
</reference>
<evidence type="ECO:0000313" key="1">
    <source>
        <dbReference type="EMBL" id="GAA1431372.1"/>
    </source>
</evidence>
<sequence>MGFKLHDHISMVPTEYGSVLLDERTGAYFQLNPTGTEVVTGLIEQHDAAYVARKLVAEYDIPEEQAASDVAALIAQLREAELVQP</sequence>
<dbReference type="Gene3D" id="1.10.10.1150">
    <property type="entry name" value="Coenzyme PQQ synthesis protein D (PqqD)"/>
    <property type="match status" value="1"/>
</dbReference>
<comment type="caution">
    <text evidence="1">The sequence shown here is derived from an EMBL/GenBank/DDBJ whole genome shotgun (WGS) entry which is preliminary data.</text>
</comment>
<dbReference type="RefSeq" id="WP_344015414.1">
    <property type="nucleotide sequence ID" value="NZ_BAAAIZ010000088.1"/>
</dbReference>
<dbReference type="EMBL" id="BAAAIZ010000088">
    <property type="protein sequence ID" value="GAA1431372.1"/>
    <property type="molecule type" value="Genomic_DNA"/>
</dbReference>
<name>A0ABN1Z5X2_9ACTN</name>
<dbReference type="InterPro" id="IPR041881">
    <property type="entry name" value="PqqD_sf"/>
</dbReference>
<organism evidence="1 2">
    <name type="scientific">Streptomyces thermospinosisporus</name>
    <dbReference type="NCBI Taxonomy" id="161482"/>
    <lineage>
        <taxon>Bacteria</taxon>
        <taxon>Bacillati</taxon>
        <taxon>Actinomycetota</taxon>
        <taxon>Actinomycetes</taxon>
        <taxon>Kitasatosporales</taxon>
        <taxon>Streptomycetaceae</taxon>
        <taxon>Streptomyces</taxon>
    </lineage>
</organism>